<dbReference type="PANTHER" id="PTHR34501">
    <property type="entry name" value="PROTEIN YDDL-RELATED"/>
    <property type="match status" value="1"/>
</dbReference>
<evidence type="ECO:0000313" key="3">
    <source>
        <dbReference type="EMBL" id="ROO24888.1"/>
    </source>
</evidence>
<evidence type="ECO:0000256" key="2">
    <source>
        <dbReference type="SAM" id="SignalP"/>
    </source>
</evidence>
<keyword evidence="1 2" id="KW-0732">Signal</keyword>
<dbReference type="RefSeq" id="WP_123659201.1">
    <property type="nucleotide sequence ID" value="NZ_AYKG01000056.1"/>
</dbReference>
<proteinExistence type="predicted"/>
<dbReference type="FunCoup" id="A0A423PGY8">
    <property type="interactions" value="266"/>
</dbReference>
<evidence type="ECO:0000256" key="1">
    <source>
        <dbReference type="ARBA" id="ARBA00022729"/>
    </source>
</evidence>
<accession>A0A423PGY8</accession>
<dbReference type="OrthoDB" id="784582at2"/>
<dbReference type="SUPFAM" id="SSF56935">
    <property type="entry name" value="Porins"/>
    <property type="match status" value="1"/>
</dbReference>
<dbReference type="InParanoid" id="A0A423PGY8"/>
<comment type="caution">
    <text evidence="3">The sequence shown here is derived from an EMBL/GenBank/DDBJ whole genome shotgun (WGS) entry which is preliminary data.</text>
</comment>
<dbReference type="Gene3D" id="2.40.160.10">
    <property type="entry name" value="Porin"/>
    <property type="match status" value="1"/>
</dbReference>
<organism evidence="3 4">
    <name type="scientific">Salinisphaera japonica YTM-1</name>
    <dbReference type="NCBI Taxonomy" id="1209778"/>
    <lineage>
        <taxon>Bacteria</taxon>
        <taxon>Pseudomonadati</taxon>
        <taxon>Pseudomonadota</taxon>
        <taxon>Gammaproteobacteria</taxon>
        <taxon>Salinisphaerales</taxon>
        <taxon>Salinisphaeraceae</taxon>
        <taxon>Salinisphaera</taxon>
    </lineage>
</organism>
<dbReference type="InterPro" id="IPR050298">
    <property type="entry name" value="Gram-neg_bact_OMP"/>
</dbReference>
<sequence length="382" mass="41789">MKRLVACVLARLYQCGFVIAVISGASGAASAAIVYESADNRLIVSGRLATASIWRHDVPEDDHDPRDYGSRIRGIAEHVFGNGWSGLVLSEWAFDAYQDNATSNRFKREQYAGLSHPRYGTVLAGKQYSVWYDLVASWTDYFSINGLAAQGTFGGRRLAGAFEGIGRADRAVSYRNRFGNLNVGVMWQAPRNARREETGVAGTQTRGVQRDRSLQAAAAWHLAPSLSIAGAIAHSDIDDYDETPGTRVDADMTAGLLGLRWTPGHWYLAAIGGTYHNLIRAPSFTGYRRDRALDTAHGTESVAAYRLENIAPGSVQLYTGLNALFDGHSAARNVTFIQGIRWVFFDARAIVAFEHTETDDRDTDGQTPAGDGQTGVLLRYNF</sequence>
<protein>
    <recommendedName>
        <fullName evidence="5">Porin</fullName>
    </recommendedName>
</protein>
<evidence type="ECO:0008006" key="5">
    <source>
        <dbReference type="Google" id="ProtNLM"/>
    </source>
</evidence>
<gene>
    <name evidence="3" type="ORF">SAJA_13785</name>
</gene>
<dbReference type="InterPro" id="IPR023614">
    <property type="entry name" value="Porin_dom_sf"/>
</dbReference>
<name>A0A423PGY8_9GAMM</name>
<dbReference type="Proteomes" id="UP000285310">
    <property type="component" value="Unassembled WGS sequence"/>
</dbReference>
<keyword evidence="4" id="KW-1185">Reference proteome</keyword>
<reference evidence="3 4" key="1">
    <citation type="submission" date="2013-10" db="EMBL/GenBank/DDBJ databases">
        <title>Salinisphaera japonica YTM-1 Genome Sequencing.</title>
        <authorList>
            <person name="Lai Q."/>
            <person name="Li C."/>
            <person name="Shao Z."/>
        </authorList>
    </citation>
    <scope>NUCLEOTIDE SEQUENCE [LARGE SCALE GENOMIC DNA]</scope>
    <source>
        <strain evidence="3 4">YTM-1</strain>
    </source>
</reference>
<dbReference type="GO" id="GO:0009279">
    <property type="term" value="C:cell outer membrane"/>
    <property type="evidence" value="ECO:0007669"/>
    <property type="project" value="UniProtKB-SubCell"/>
</dbReference>
<feature type="signal peptide" evidence="2">
    <location>
        <begin position="1"/>
        <end position="31"/>
    </location>
</feature>
<dbReference type="PANTHER" id="PTHR34501:SF2">
    <property type="entry name" value="OUTER MEMBRANE PORIN F-RELATED"/>
    <property type="match status" value="1"/>
</dbReference>
<dbReference type="AlphaFoldDB" id="A0A423PGY8"/>
<evidence type="ECO:0000313" key="4">
    <source>
        <dbReference type="Proteomes" id="UP000285310"/>
    </source>
</evidence>
<feature type="chain" id="PRO_5019216958" description="Porin" evidence="2">
    <location>
        <begin position="32"/>
        <end position="382"/>
    </location>
</feature>
<dbReference type="EMBL" id="AYKG01000056">
    <property type="protein sequence ID" value="ROO24888.1"/>
    <property type="molecule type" value="Genomic_DNA"/>
</dbReference>
<dbReference type="GO" id="GO:0015288">
    <property type="term" value="F:porin activity"/>
    <property type="evidence" value="ECO:0007669"/>
    <property type="project" value="InterPro"/>
</dbReference>